<evidence type="ECO:0000313" key="2">
    <source>
        <dbReference type="EMBL" id="RZB59187.1"/>
    </source>
</evidence>
<reference evidence="2 3" key="1">
    <citation type="submission" date="2018-09" db="EMBL/GenBank/DDBJ databases">
        <title>A high-quality reference genome of wild soybean provides a powerful tool to mine soybean genomes.</title>
        <authorList>
            <person name="Xie M."/>
            <person name="Chung C.Y.L."/>
            <person name="Li M.-W."/>
            <person name="Wong F.-L."/>
            <person name="Chan T.-F."/>
            <person name="Lam H.-M."/>
        </authorList>
    </citation>
    <scope>NUCLEOTIDE SEQUENCE [LARGE SCALE GENOMIC DNA]</scope>
    <source>
        <strain evidence="3">cv. W05</strain>
        <tissue evidence="2">Hypocotyl of etiolated seedlings</tissue>
    </source>
</reference>
<accession>A0A445GD62</accession>
<evidence type="ECO:0000259" key="1">
    <source>
        <dbReference type="Pfam" id="PF00078"/>
    </source>
</evidence>
<dbReference type="EMBL" id="QZWG01000016">
    <property type="protein sequence ID" value="RZB59187.1"/>
    <property type="molecule type" value="Genomic_DNA"/>
</dbReference>
<dbReference type="Pfam" id="PF00078">
    <property type="entry name" value="RVT_1"/>
    <property type="match status" value="1"/>
</dbReference>
<evidence type="ECO:0000313" key="3">
    <source>
        <dbReference type="Proteomes" id="UP000289340"/>
    </source>
</evidence>
<gene>
    <name evidence="2" type="ORF">D0Y65_042457</name>
</gene>
<organism evidence="2 3">
    <name type="scientific">Glycine soja</name>
    <name type="common">Wild soybean</name>
    <dbReference type="NCBI Taxonomy" id="3848"/>
    <lineage>
        <taxon>Eukaryota</taxon>
        <taxon>Viridiplantae</taxon>
        <taxon>Streptophyta</taxon>
        <taxon>Embryophyta</taxon>
        <taxon>Tracheophyta</taxon>
        <taxon>Spermatophyta</taxon>
        <taxon>Magnoliopsida</taxon>
        <taxon>eudicotyledons</taxon>
        <taxon>Gunneridae</taxon>
        <taxon>Pentapetalae</taxon>
        <taxon>rosids</taxon>
        <taxon>fabids</taxon>
        <taxon>Fabales</taxon>
        <taxon>Fabaceae</taxon>
        <taxon>Papilionoideae</taxon>
        <taxon>50 kb inversion clade</taxon>
        <taxon>NPAAA clade</taxon>
        <taxon>indigoferoid/millettioid clade</taxon>
        <taxon>Phaseoleae</taxon>
        <taxon>Glycine</taxon>
        <taxon>Glycine subgen. Soja</taxon>
    </lineage>
</organism>
<sequence>MGDGGSGKEPPDGRGGDKQRVYSKIRSWGNKAVAPPRQQEDALVVKLLGKSIVYNVMKSRLTRLWRLTLGFDILDIGNNFYMVKFDTEMDRTKVMEEGPWMIFDHYLTISKVLVNKICPHLDHLIGPLQSSFITKRGRSDNALFCQEFDNQVYKKKRGKKGFVIFKIDFEKAYGRVDWGFVKMTLQEFGFPPQIVTLIMNCTNSTKLSMKWNGEKLRSFEPNRRLRQGEPMSLYLFVLCMEKLSLFIQQKVQERAWLPVKLKCNAPSISHLFFADDYLLFTEAKSS</sequence>
<dbReference type="Proteomes" id="UP000289340">
    <property type="component" value="Chromosome 16"/>
</dbReference>
<dbReference type="PANTHER" id="PTHR31635:SF196">
    <property type="entry name" value="REVERSE TRANSCRIPTASE DOMAIN-CONTAINING PROTEIN-RELATED"/>
    <property type="match status" value="1"/>
</dbReference>
<comment type="caution">
    <text evidence="2">The sequence shown here is derived from an EMBL/GenBank/DDBJ whole genome shotgun (WGS) entry which is preliminary data.</text>
</comment>
<dbReference type="InterPro" id="IPR000477">
    <property type="entry name" value="RT_dom"/>
</dbReference>
<protein>
    <recommendedName>
        <fullName evidence="1">Reverse transcriptase domain-containing protein</fullName>
    </recommendedName>
</protein>
<dbReference type="AlphaFoldDB" id="A0A445GD62"/>
<feature type="domain" description="Reverse transcriptase" evidence="1">
    <location>
        <begin position="108"/>
        <end position="285"/>
    </location>
</feature>
<proteinExistence type="predicted"/>
<name>A0A445GD62_GLYSO</name>
<keyword evidence="3" id="KW-1185">Reference proteome</keyword>
<dbReference type="PANTHER" id="PTHR31635">
    <property type="entry name" value="REVERSE TRANSCRIPTASE DOMAIN-CONTAINING PROTEIN-RELATED"/>
    <property type="match status" value="1"/>
</dbReference>